<comment type="caution">
    <text evidence="7">The sequence shown here is derived from an EMBL/GenBank/DDBJ whole genome shotgun (WGS) entry which is preliminary data.</text>
</comment>
<dbReference type="AlphaFoldDB" id="A4C9P5"/>
<dbReference type="HOGENOM" id="CLU_160072_0_2_6"/>
<keyword evidence="2 5" id="KW-0812">Transmembrane</keyword>
<dbReference type="STRING" id="87626.PTD2_19847"/>
<keyword evidence="8" id="KW-1185">Reference proteome</keyword>
<evidence type="ECO:0000259" key="6">
    <source>
        <dbReference type="Pfam" id="PF06305"/>
    </source>
</evidence>
<dbReference type="Proteomes" id="UP000006201">
    <property type="component" value="Unassembled WGS sequence"/>
</dbReference>
<gene>
    <name evidence="7" type="ORF">PTD2_19847</name>
</gene>
<keyword evidence="3 5" id="KW-1133">Transmembrane helix</keyword>
<evidence type="ECO:0000256" key="3">
    <source>
        <dbReference type="ARBA" id="ARBA00022989"/>
    </source>
</evidence>
<dbReference type="Pfam" id="PF06305">
    <property type="entry name" value="LapA_dom"/>
    <property type="match status" value="1"/>
</dbReference>
<evidence type="ECO:0000256" key="2">
    <source>
        <dbReference type="ARBA" id="ARBA00022692"/>
    </source>
</evidence>
<dbReference type="eggNOG" id="COG3771">
    <property type="taxonomic scope" value="Bacteria"/>
</dbReference>
<feature type="domain" description="Lipopolysaccharide assembly protein A" evidence="6">
    <location>
        <begin position="24"/>
        <end position="84"/>
    </location>
</feature>
<evidence type="ECO:0000313" key="8">
    <source>
        <dbReference type="Proteomes" id="UP000006201"/>
    </source>
</evidence>
<evidence type="ECO:0000313" key="7">
    <source>
        <dbReference type="EMBL" id="EAR28103.1"/>
    </source>
</evidence>
<dbReference type="EMBL" id="AAOH01000004">
    <property type="protein sequence ID" value="EAR28103.1"/>
    <property type="molecule type" value="Genomic_DNA"/>
</dbReference>
<evidence type="ECO:0000256" key="1">
    <source>
        <dbReference type="ARBA" id="ARBA00022475"/>
    </source>
</evidence>
<protein>
    <recommendedName>
        <fullName evidence="6">Lipopolysaccharide assembly protein A domain-containing protein</fullName>
    </recommendedName>
</protein>
<dbReference type="GO" id="GO:0005886">
    <property type="term" value="C:plasma membrane"/>
    <property type="evidence" value="ECO:0007669"/>
    <property type="project" value="InterPro"/>
</dbReference>
<keyword evidence="4 5" id="KW-0472">Membrane</keyword>
<dbReference type="InterPro" id="IPR010445">
    <property type="entry name" value="LapA_dom"/>
</dbReference>
<reference evidence="7 8" key="1">
    <citation type="submission" date="2006-02" db="EMBL/GenBank/DDBJ databases">
        <authorList>
            <person name="Moran M.A."/>
            <person name="Kjelleberg S."/>
            <person name="Egan S."/>
            <person name="Saunders N."/>
            <person name="Thomas T."/>
            <person name="Ferriera S."/>
            <person name="Johnson J."/>
            <person name="Kravitz S."/>
            <person name="Halpern A."/>
            <person name="Remington K."/>
            <person name="Beeson K."/>
            <person name="Tran B."/>
            <person name="Rogers Y.-H."/>
            <person name="Friedman R."/>
            <person name="Venter J.C."/>
        </authorList>
    </citation>
    <scope>NUCLEOTIDE SEQUENCE [LARGE SCALE GENOMIC DNA]</scope>
    <source>
        <strain evidence="7 8">D2</strain>
    </source>
</reference>
<name>A4C9P5_9GAMM</name>
<feature type="transmembrane region" description="Helical" evidence="5">
    <location>
        <begin position="42"/>
        <end position="65"/>
    </location>
</feature>
<organism evidence="7 8">
    <name type="scientific">Pseudoalteromonas tunicata D2</name>
    <dbReference type="NCBI Taxonomy" id="87626"/>
    <lineage>
        <taxon>Bacteria</taxon>
        <taxon>Pseudomonadati</taxon>
        <taxon>Pseudomonadota</taxon>
        <taxon>Gammaproteobacteria</taxon>
        <taxon>Alteromonadales</taxon>
        <taxon>Pseudoalteromonadaceae</taxon>
        <taxon>Pseudoalteromonas</taxon>
    </lineage>
</organism>
<proteinExistence type="predicted"/>
<dbReference type="RefSeq" id="WP_009839935.1">
    <property type="nucleotide sequence ID" value="NZ_CH959301.1"/>
</dbReference>
<evidence type="ECO:0000256" key="4">
    <source>
        <dbReference type="ARBA" id="ARBA00023136"/>
    </source>
</evidence>
<evidence type="ECO:0000256" key="5">
    <source>
        <dbReference type="SAM" id="Phobius"/>
    </source>
</evidence>
<accession>A4C9P5</accession>
<keyword evidence="1" id="KW-1003">Cell membrane</keyword>
<sequence>MLFKLIKQIFILLIIVVAFLIGAQNPQIVTLNYVIASITMPQAMVISLSFSVGLIAGCIISFKVFTSLKWHNYRLKRQTRLAHQKDS</sequence>